<protein>
    <submittedName>
        <fullName evidence="1">Uncharacterized protein</fullName>
    </submittedName>
</protein>
<reference evidence="2" key="2">
    <citation type="submission" date="2015-01" db="EMBL/GenBank/DDBJ databases">
        <title>Evolutionary Origins and Diversification of the Mycorrhizal Mutualists.</title>
        <authorList>
            <consortium name="DOE Joint Genome Institute"/>
            <consortium name="Mycorrhizal Genomics Consortium"/>
            <person name="Kohler A."/>
            <person name="Kuo A."/>
            <person name="Nagy L.G."/>
            <person name="Floudas D."/>
            <person name="Copeland A."/>
            <person name="Barry K.W."/>
            <person name="Cichocki N."/>
            <person name="Veneault-Fourrey C."/>
            <person name="LaButti K."/>
            <person name="Lindquist E.A."/>
            <person name="Lipzen A."/>
            <person name="Lundell T."/>
            <person name="Morin E."/>
            <person name="Murat C."/>
            <person name="Riley R."/>
            <person name="Ohm R."/>
            <person name="Sun H."/>
            <person name="Tunlid A."/>
            <person name="Henrissat B."/>
            <person name="Grigoriev I.V."/>
            <person name="Hibbett D.S."/>
            <person name="Martin F."/>
        </authorList>
    </citation>
    <scope>NUCLEOTIDE SEQUENCE [LARGE SCALE GENOMIC DNA]</scope>
    <source>
        <strain evidence="2">UH-Slu-Lm8-n1</strain>
    </source>
</reference>
<evidence type="ECO:0000313" key="1">
    <source>
        <dbReference type="EMBL" id="KIK34120.1"/>
    </source>
</evidence>
<dbReference type="AlphaFoldDB" id="A0A0C9Z9E6"/>
<reference evidence="1 2" key="1">
    <citation type="submission" date="2014-04" db="EMBL/GenBank/DDBJ databases">
        <authorList>
            <consortium name="DOE Joint Genome Institute"/>
            <person name="Kuo A."/>
            <person name="Ruytinx J."/>
            <person name="Rineau F."/>
            <person name="Colpaert J."/>
            <person name="Kohler A."/>
            <person name="Nagy L.G."/>
            <person name="Floudas D."/>
            <person name="Copeland A."/>
            <person name="Barry K.W."/>
            <person name="Cichocki N."/>
            <person name="Veneault-Fourrey C."/>
            <person name="LaButti K."/>
            <person name="Lindquist E.A."/>
            <person name="Lipzen A."/>
            <person name="Lundell T."/>
            <person name="Morin E."/>
            <person name="Murat C."/>
            <person name="Sun H."/>
            <person name="Tunlid A."/>
            <person name="Henrissat B."/>
            <person name="Grigoriev I.V."/>
            <person name="Hibbett D.S."/>
            <person name="Martin F."/>
            <person name="Nordberg H.P."/>
            <person name="Cantor M.N."/>
            <person name="Hua S.X."/>
        </authorList>
    </citation>
    <scope>NUCLEOTIDE SEQUENCE [LARGE SCALE GENOMIC DNA]</scope>
    <source>
        <strain evidence="1 2">UH-Slu-Lm8-n1</strain>
    </source>
</reference>
<organism evidence="1 2">
    <name type="scientific">Suillus luteus UH-Slu-Lm8-n1</name>
    <dbReference type="NCBI Taxonomy" id="930992"/>
    <lineage>
        <taxon>Eukaryota</taxon>
        <taxon>Fungi</taxon>
        <taxon>Dikarya</taxon>
        <taxon>Basidiomycota</taxon>
        <taxon>Agaricomycotina</taxon>
        <taxon>Agaricomycetes</taxon>
        <taxon>Agaricomycetidae</taxon>
        <taxon>Boletales</taxon>
        <taxon>Suillineae</taxon>
        <taxon>Suillaceae</taxon>
        <taxon>Suillus</taxon>
    </lineage>
</organism>
<accession>A0A0C9Z9E6</accession>
<dbReference type="Proteomes" id="UP000054485">
    <property type="component" value="Unassembled WGS sequence"/>
</dbReference>
<dbReference type="EMBL" id="KN835806">
    <property type="protein sequence ID" value="KIK34120.1"/>
    <property type="molecule type" value="Genomic_DNA"/>
</dbReference>
<sequence>MLFSGPSSWTTALALFDRDQPMFAKPIQHTVIGSPSEREFALVASLQPCHGYSPPTREFHGQVVFASSSSKP</sequence>
<dbReference type="HOGENOM" id="CLU_2723908_0_0_1"/>
<evidence type="ECO:0000313" key="2">
    <source>
        <dbReference type="Proteomes" id="UP000054485"/>
    </source>
</evidence>
<gene>
    <name evidence="1" type="ORF">CY34DRAFT_813115</name>
</gene>
<proteinExistence type="predicted"/>
<name>A0A0C9Z9E6_9AGAM</name>
<dbReference type="InParanoid" id="A0A0C9Z9E6"/>
<keyword evidence="2" id="KW-1185">Reference proteome</keyword>